<dbReference type="Proteomes" id="UP000029227">
    <property type="component" value="Unassembled WGS sequence"/>
</dbReference>
<dbReference type="eggNOG" id="COG4966">
    <property type="taxonomic scope" value="Bacteria"/>
</dbReference>
<protein>
    <submittedName>
        <fullName evidence="2">Prepilin-type cleavage/methylation-like protein</fullName>
    </submittedName>
</protein>
<evidence type="ECO:0000313" key="3">
    <source>
        <dbReference type="Proteomes" id="UP000029227"/>
    </source>
</evidence>
<proteinExistence type="predicted"/>
<name>A0A090QKM6_9GAMM</name>
<dbReference type="PROSITE" id="PS00409">
    <property type="entry name" value="PROKAR_NTER_METHYL"/>
    <property type="match status" value="1"/>
</dbReference>
<sequence>MPFKNRKYAGFTLVELLVGMAVSMILIMGSIMGYSSIKGVIQSSKNIENAQEVLRFSTETFTRSLKQAKHVTISHIGQIETKQAANTVACDGSRPTAPYTETFSRNGMHLQCNISGHLQTIMTGLHDIAFERTENLVSITVTPLAQDGEVAGVGAAAPVQIDIA</sequence>
<evidence type="ECO:0000256" key="1">
    <source>
        <dbReference type="SAM" id="Phobius"/>
    </source>
</evidence>
<dbReference type="InterPro" id="IPR012902">
    <property type="entry name" value="N_methyl_site"/>
</dbReference>
<dbReference type="AlphaFoldDB" id="A0A090QKM6"/>
<accession>A0A090QKM6</accession>
<keyword evidence="1" id="KW-1133">Transmembrane helix</keyword>
<keyword evidence="1" id="KW-0812">Transmembrane</keyword>
<reference evidence="2 3" key="1">
    <citation type="journal article" date="2014" name="Genome Announc.">
        <title>Draft Genome Sequences of Two Vibrionaceae Species, Vibrio ponticus C121 and Photobacterium aphoticum C119, Isolated as Coral Reef Microbiota.</title>
        <authorList>
            <person name="Al-saari N."/>
            <person name="Meirelles P.M."/>
            <person name="Mino S."/>
            <person name="Suda W."/>
            <person name="Oshima K."/>
            <person name="Hattori M."/>
            <person name="Ohkuma M."/>
            <person name="Thompson F.L."/>
            <person name="Gomez-Gil B."/>
            <person name="Sawabe T."/>
            <person name="Sawabe T."/>
        </authorList>
    </citation>
    <scope>NUCLEOTIDE SEQUENCE [LARGE SCALE GENOMIC DNA]</scope>
    <source>
        <strain evidence="2 3">JCM 19237</strain>
    </source>
</reference>
<evidence type="ECO:0000313" key="2">
    <source>
        <dbReference type="EMBL" id="GAL03456.1"/>
    </source>
</evidence>
<gene>
    <name evidence="2" type="ORF">JCM19237_6350</name>
</gene>
<dbReference type="EMBL" id="BBMN01000002">
    <property type="protein sequence ID" value="GAL03456.1"/>
    <property type="molecule type" value="Genomic_DNA"/>
</dbReference>
<feature type="transmembrane region" description="Helical" evidence="1">
    <location>
        <begin position="12"/>
        <end position="34"/>
    </location>
</feature>
<dbReference type="Pfam" id="PF07963">
    <property type="entry name" value="N_methyl"/>
    <property type="match status" value="1"/>
</dbReference>
<comment type="caution">
    <text evidence="2">The sequence shown here is derived from an EMBL/GenBank/DDBJ whole genome shotgun (WGS) entry which is preliminary data.</text>
</comment>
<organism evidence="2 3">
    <name type="scientific">Photobacterium aphoticum</name>
    <dbReference type="NCBI Taxonomy" id="754436"/>
    <lineage>
        <taxon>Bacteria</taxon>
        <taxon>Pseudomonadati</taxon>
        <taxon>Pseudomonadota</taxon>
        <taxon>Gammaproteobacteria</taxon>
        <taxon>Vibrionales</taxon>
        <taxon>Vibrionaceae</taxon>
        <taxon>Photobacterium</taxon>
    </lineage>
</organism>
<dbReference type="STRING" id="754436.JCM19237_6350"/>
<keyword evidence="1" id="KW-0472">Membrane</keyword>